<proteinExistence type="predicted"/>
<reference evidence="1 2" key="1">
    <citation type="journal article" date="2016" name="Nat. Commun.">
        <title>Thousands of microbial genomes shed light on interconnected biogeochemical processes in an aquifer system.</title>
        <authorList>
            <person name="Anantharaman K."/>
            <person name="Brown C.T."/>
            <person name="Hug L.A."/>
            <person name="Sharon I."/>
            <person name="Castelle C.J."/>
            <person name="Probst A.J."/>
            <person name="Thomas B.C."/>
            <person name="Singh A."/>
            <person name="Wilkins M.J."/>
            <person name="Karaoz U."/>
            <person name="Brodie E.L."/>
            <person name="Williams K.H."/>
            <person name="Hubbard S.S."/>
            <person name="Banfield J.F."/>
        </authorList>
    </citation>
    <scope>NUCLEOTIDE SEQUENCE [LARGE SCALE GENOMIC DNA]</scope>
</reference>
<accession>A0A1F4VLF9</accession>
<dbReference type="SUPFAM" id="SSF54523">
    <property type="entry name" value="Pili subunits"/>
    <property type="match status" value="1"/>
</dbReference>
<comment type="caution">
    <text evidence="1">The sequence shown here is derived from an EMBL/GenBank/DDBJ whole genome shotgun (WGS) entry which is preliminary data.</text>
</comment>
<evidence type="ECO:0008006" key="3">
    <source>
        <dbReference type="Google" id="ProtNLM"/>
    </source>
</evidence>
<name>A0A1F4VLF9_UNCKA</name>
<dbReference type="InterPro" id="IPR045584">
    <property type="entry name" value="Pilin-like"/>
</dbReference>
<dbReference type="EMBL" id="MEVJ01000009">
    <property type="protein sequence ID" value="OGC58031.1"/>
    <property type="molecule type" value="Genomic_DNA"/>
</dbReference>
<dbReference type="Pfam" id="PF07963">
    <property type="entry name" value="N_methyl"/>
    <property type="match status" value="1"/>
</dbReference>
<protein>
    <recommendedName>
        <fullName evidence="3">Type II secretion system protein GspG C-terminal domain-containing protein</fullName>
    </recommendedName>
</protein>
<dbReference type="Proteomes" id="UP000178346">
    <property type="component" value="Unassembled WGS sequence"/>
</dbReference>
<dbReference type="NCBIfam" id="TIGR02532">
    <property type="entry name" value="IV_pilin_GFxxxE"/>
    <property type="match status" value="1"/>
</dbReference>
<evidence type="ECO:0000313" key="2">
    <source>
        <dbReference type="Proteomes" id="UP000178346"/>
    </source>
</evidence>
<organism evidence="1 2">
    <name type="scientific">candidate division WWE3 bacterium RIFCSPLOWO2_01_FULL_41_9</name>
    <dbReference type="NCBI Taxonomy" id="1802626"/>
    <lineage>
        <taxon>Bacteria</taxon>
        <taxon>Katanobacteria</taxon>
    </lineage>
</organism>
<evidence type="ECO:0000313" key="1">
    <source>
        <dbReference type="EMBL" id="OGC58031.1"/>
    </source>
</evidence>
<gene>
    <name evidence="1" type="ORF">A2976_03985</name>
</gene>
<dbReference type="Gene3D" id="3.30.700.10">
    <property type="entry name" value="Glycoprotein, Type 4 Pilin"/>
    <property type="match status" value="1"/>
</dbReference>
<dbReference type="PANTHER" id="PTHR30093">
    <property type="entry name" value="GENERAL SECRETION PATHWAY PROTEIN G"/>
    <property type="match status" value="1"/>
</dbReference>
<dbReference type="AlphaFoldDB" id="A0A1F4VLF9"/>
<dbReference type="InterPro" id="IPR012902">
    <property type="entry name" value="N_methyl_site"/>
</dbReference>
<sequence length="146" mass="16042">MRSFKKNKFKQYGFTMMELLIVISLIGILSGVMLNVVSSTKQKQRAEDAVKRTNIEKIVAGVEAYRSGQGYYPATAAATSTYIKWPASPGTYTYRTNSPTNTEFWVYVPMASVPNKIIKYCSNPPAGVLPKIKDCSSTATTTCTGC</sequence>